<dbReference type="EMBL" id="CP091092">
    <property type="protein sequence ID" value="WFN36381.1"/>
    <property type="molecule type" value="Genomic_DNA"/>
</dbReference>
<evidence type="ECO:0000313" key="2">
    <source>
        <dbReference type="Proteomes" id="UP001218895"/>
    </source>
</evidence>
<proteinExistence type="predicted"/>
<accession>A0AAF0FR93</accession>
<dbReference type="PROSITE" id="PS51257">
    <property type="entry name" value="PROKAR_LIPOPROTEIN"/>
    <property type="match status" value="1"/>
</dbReference>
<dbReference type="GeneID" id="79950645"/>
<gene>
    <name evidence="1" type="ORF">L1994_09565</name>
</gene>
<reference evidence="1" key="1">
    <citation type="submission" date="2022-01" db="EMBL/GenBank/DDBJ databases">
        <title>Complete genome of Methanomicrobium antiquum DSM 21220.</title>
        <authorList>
            <person name="Chen S.-C."/>
            <person name="You Y.-T."/>
            <person name="Zhou Y.-Z."/>
            <person name="Lai M.-C."/>
        </authorList>
    </citation>
    <scope>NUCLEOTIDE SEQUENCE</scope>
    <source>
        <strain evidence="1">DSM 21220</strain>
    </source>
</reference>
<evidence type="ECO:0008006" key="3">
    <source>
        <dbReference type="Google" id="ProtNLM"/>
    </source>
</evidence>
<dbReference type="KEGG" id="manq:L1994_09565"/>
<evidence type="ECO:0000313" key="1">
    <source>
        <dbReference type="EMBL" id="WFN36381.1"/>
    </source>
</evidence>
<organism evidence="1 2">
    <name type="scientific">Methanomicrobium antiquum</name>
    <dbReference type="NCBI Taxonomy" id="487686"/>
    <lineage>
        <taxon>Archaea</taxon>
        <taxon>Methanobacteriati</taxon>
        <taxon>Methanobacteriota</taxon>
        <taxon>Stenosarchaea group</taxon>
        <taxon>Methanomicrobia</taxon>
        <taxon>Methanomicrobiales</taxon>
        <taxon>Methanomicrobiaceae</taxon>
        <taxon>Methanomicrobium</taxon>
    </lineage>
</organism>
<dbReference type="Proteomes" id="UP001218895">
    <property type="component" value="Chromosome"/>
</dbReference>
<keyword evidence="2" id="KW-1185">Reference proteome</keyword>
<protein>
    <recommendedName>
        <fullName evidence="3">Lipoprotein</fullName>
    </recommendedName>
</protein>
<dbReference type="AlphaFoldDB" id="A0AAF0FR93"/>
<sequence length="124" mass="13644">MMFTKRITKNWLLAFFIAGIILSSGCVFDKEFTDDELISIATNNPEVVSLINNSDYKVTGSGPVKMNGVDIYSVKISVTNEQGKKRAYQVFIDKSGYVMMVKNEFGTIDSATVVIGIKNNSIAS</sequence>
<name>A0AAF0FR93_9EURY</name>
<dbReference type="RefSeq" id="WP_278099218.1">
    <property type="nucleotide sequence ID" value="NZ_CP091092.1"/>
</dbReference>